<evidence type="ECO:0000256" key="3">
    <source>
        <dbReference type="SAM" id="Coils"/>
    </source>
</evidence>
<dbReference type="InterPro" id="IPR002957">
    <property type="entry name" value="Keratin_I"/>
</dbReference>
<dbReference type="Ensembl" id="ENSNMLT00000026268.1">
    <property type="protein sequence ID" value="ENSNMLP00000023476.1"/>
    <property type="gene ID" value="ENSNMLG00000015109.1"/>
</dbReference>
<dbReference type="Gene3D" id="1.20.5.170">
    <property type="match status" value="1"/>
</dbReference>
<dbReference type="PANTHER" id="PTHR23239:SF180">
    <property type="entry name" value="KERATIN, TYPE I CYTOSKELETAL 17"/>
    <property type="match status" value="1"/>
</dbReference>
<dbReference type="PANTHER" id="PTHR23239">
    <property type="entry name" value="INTERMEDIATE FILAMENT"/>
    <property type="match status" value="1"/>
</dbReference>
<reference evidence="5" key="2">
    <citation type="submission" date="2025-09" db="UniProtKB">
        <authorList>
            <consortium name="Ensembl"/>
        </authorList>
    </citation>
    <scope>IDENTIFICATION</scope>
</reference>
<protein>
    <submittedName>
        <fullName evidence="5">Keratin 99</fullName>
    </submittedName>
</protein>
<feature type="coiled-coil region" evidence="3">
    <location>
        <begin position="51"/>
        <end position="85"/>
    </location>
</feature>
<dbReference type="Gene3D" id="1.20.5.500">
    <property type="entry name" value="Single helix bin"/>
    <property type="match status" value="1"/>
</dbReference>
<dbReference type="InterPro" id="IPR039008">
    <property type="entry name" value="IF_rod_dom"/>
</dbReference>
<organism evidence="5 6">
    <name type="scientific">Neogobius melanostomus</name>
    <name type="common">round goby</name>
    <dbReference type="NCBI Taxonomy" id="47308"/>
    <lineage>
        <taxon>Eukaryota</taxon>
        <taxon>Metazoa</taxon>
        <taxon>Chordata</taxon>
        <taxon>Craniata</taxon>
        <taxon>Vertebrata</taxon>
        <taxon>Euteleostomi</taxon>
        <taxon>Actinopterygii</taxon>
        <taxon>Neopterygii</taxon>
        <taxon>Teleostei</taxon>
        <taxon>Neoteleostei</taxon>
        <taxon>Acanthomorphata</taxon>
        <taxon>Gobiaria</taxon>
        <taxon>Gobiiformes</taxon>
        <taxon>Gobioidei</taxon>
        <taxon>Gobiidae</taxon>
        <taxon>Benthophilinae</taxon>
        <taxon>Neogobiini</taxon>
        <taxon>Neogobius</taxon>
    </lineage>
</organism>
<keyword evidence="6" id="KW-1185">Reference proteome</keyword>
<dbReference type="Pfam" id="PF00038">
    <property type="entry name" value="Filament"/>
    <property type="match status" value="1"/>
</dbReference>
<dbReference type="GO" id="GO:0005882">
    <property type="term" value="C:intermediate filament"/>
    <property type="evidence" value="ECO:0007669"/>
    <property type="project" value="UniProtKB-KW"/>
</dbReference>
<reference evidence="5" key="1">
    <citation type="submission" date="2025-08" db="UniProtKB">
        <authorList>
            <consortium name="Ensembl"/>
        </authorList>
    </citation>
    <scope>IDENTIFICATION</scope>
</reference>
<keyword evidence="1" id="KW-0403">Intermediate filament</keyword>
<dbReference type="GO" id="GO:0005198">
    <property type="term" value="F:structural molecule activity"/>
    <property type="evidence" value="ECO:0007669"/>
    <property type="project" value="InterPro"/>
</dbReference>
<dbReference type="Proteomes" id="UP000694523">
    <property type="component" value="Unplaced"/>
</dbReference>
<sequence length="406" mass="47142">MPSSNRIPGLWALRKTPSVYGGAGGYGTRVSRASTSVFRADDVLTDPKETMKNLNDRLAYYLDQVRALESSNKKWELQIREHCENMGHSEARDNTAYLTLIANLRNKISNQQLENQSIFFQMNDVQLSADNFKLKGDKEMNLRCSVEADVSHLRKVRDGLTMTTSDLELQIEGLKEELFYMKKNHEEEMHLLREQQGGSVNVEMNNAQCMDLTKALSEVRLQYERLMEKNKSELQSWFLTKVETFNTVSTTTTVEENSFHSELSELKKTYQSYEISRESLLREMSHWQQTMEEVQSRFGVQLTQLQMNINALEAELGQLRVSMETQQFEYSALLDLKMRLELEIEEYRRLLGAELEKKTVIISKVEEKVVEEHKPHIERRTKTIIEEIVDGVVVTHKVETQVEDIQ</sequence>
<evidence type="ECO:0000313" key="6">
    <source>
        <dbReference type="Proteomes" id="UP000694523"/>
    </source>
</evidence>
<accession>A0A8C6WQ67</accession>
<proteinExistence type="predicted"/>
<dbReference type="PRINTS" id="PR01248">
    <property type="entry name" value="TYPE1KERATIN"/>
</dbReference>
<evidence type="ECO:0000256" key="1">
    <source>
        <dbReference type="ARBA" id="ARBA00022754"/>
    </source>
</evidence>
<dbReference type="SMART" id="SM01391">
    <property type="entry name" value="Filament"/>
    <property type="match status" value="1"/>
</dbReference>
<evidence type="ECO:0000313" key="5">
    <source>
        <dbReference type="Ensembl" id="ENSNMLP00000023476.1"/>
    </source>
</evidence>
<feature type="domain" description="IF rod" evidence="4">
    <location>
        <begin position="47"/>
        <end position="358"/>
    </location>
</feature>
<dbReference type="SUPFAM" id="SSF64593">
    <property type="entry name" value="Intermediate filament protein, coiled coil region"/>
    <property type="match status" value="2"/>
</dbReference>
<dbReference type="PROSITE" id="PS51842">
    <property type="entry name" value="IF_ROD_2"/>
    <property type="match status" value="1"/>
</dbReference>
<evidence type="ECO:0000259" key="4">
    <source>
        <dbReference type="PROSITE" id="PS51842"/>
    </source>
</evidence>
<dbReference type="Gene3D" id="1.20.5.1160">
    <property type="entry name" value="Vasodilator-stimulated phosphoprotein"/>
    <property type="match status" value="1"/>
</dbReference>
<name>A0A8C6WQ67_9GOBI</name>
<feature type="coiled-coil region" evidence="3">
    <location>
        <begin position="263"/>
        <end position="357"/>
    </location>
</feature>
<evidence type="ECO:0000256" key="2">
    <source>
        <dbReference type="ARBA" id="ARBA00023054"/>
    </source>
</evidence>
<keyword evidence="2 3" id="KW-0175">Coiled coil</keyword>
<dbReference type="AlphaFoldDB" id="A0A8C6WQ67"/>